<dbReference type="EMBL" id="PPCN01000004">
    <property type="protein sequence ID" value="POF31481.1"/>
    <property type="molecule type" value="Genomic_DNA"/>
</dbReference>
<gene>
    <name evidence="3" type="ORF">CLV41_10443</name>
</gene>
<dbReference type="Proteomes" id="UP000236959">
    <property type="component" value="Unassembled WGS sequence"/>
</dbReference>
<dbReference type="Gene3D" id="3.40.1090.10">
    <property type="entry name" value="Cytosolic phospholipase A2 catalytic domain"/>
    <property type="match status" value="1"/>
</dbReference>
<reference evidence="3 4" key="1">
    <citation type="submission" date="2018-01" db="EMBL/GenBank/DDBJ databases">
        <title>Genomic Encyclopedia of Archaeal and Bacterial Type Strains, Phase II (KMG-II): from individual species to whole genera.</title>
        <authorList>
            <person name="Goeker M."/>
        </authorList>
    </citation>
    <scope>NUCLEOTIDE SEQUENCE [LARGE SCALE GENOMIC DNA]</scope>
    <source>
        <strain evidence="3 4">DSM 17023</strain>
    </source>
</reference>
<dbReference type="AlphaFoldDB" id="A0A2S3UUT3"/>
<dbReference type="InterPro" id="IPR002641">
    <property type="entry name" value="PNPLA_dom"/>
</dbReference>
<name>A0A2S3UUT3_9HYPH</name>
<dbReference type="InterPro" id="IPR016035">
    <property type="entry name" value="Acyl_Trfase/lysoPLipase"/>
</dbReference>
<organism evidence="3 4">
    <name type="scientific">Roseibium marinum</name>
    <dbReference type="NCBI Taxonomy" id="281252"/>
    <lineage>
        <taxon>Bacteria</taxon>
        <taxon>Pseudomonadati</taxon>
        <taxon>Pseudomonadota</taxon>
        <taxon>Alphaproteobacteria</taxon>
        <taxon>Hyphomicrobiales</taxon>
        <taxon>Stappiaceae</taxon>
        <taxon>Roseibium</taxon>
    </lineage>
</organism>
<evidence type="ECO:0000256" key="1">
    <source>
        <dbReference type="ARBA" id="ARBA00023098"/>
    </source>
</evidence>
<proteinExistence type="predicted"/>
<comment type="caution">
    <text evidence="3">The sequence shown here is derived from an EMBL/GenBank/DDBJ whole genome shotgun (WGS) entry which is preliminary data.</text>
</comment>
<dbReference type="SUPFAM" id="SSF52151">
    <property type="entry name" value="FabD/lysophospholipase-like"/>
    <property type="match status" value="1"/>
</dbReference>
<evidence type="ECO:0000313" key="3">
    <source>
        <dbReference type="EMBL" id="POF31481.1"/>
    </source>
</evidence>
<dbReference type="RefSeq" id="WP_208987456.1">
    <property type="nucleotide sequence ID" value="NZ_PPCN01000004.1"/>
</dbReference>
<keyword evidence="1" id="KW-0443">Lipid metabolism</keyword>
<feature type="domain" description="PNPLA" evidence="2">
    <location>
        <begin position="5"/>
        <end position="229"/>
    </location>
</feature>
<dbReference type="Pfam" id="PF01734">
    <property type="entry name" value="Patatin"/>
    <property type="match status" value="1"/>
</dbReference>
<sequence length="471" mass="52974">MPIGLVLGGGAPNLPLMSGALLALDEAGVEFQVISTTGAGMLAGLLYASPQKAAPDDALASTRRDALKATRLMGIDDLIYHFMPINFKIFQKPGPIAEALAPAFNTFLSSFPRERRDQRLMGDWLSLVVATMMPSNLSTKSKGLCQAPSWIEAMVDFDDLVKNLGETRFRLGAYSVEDRDEITFNREDITIDHCKAALAMPFIYEPYKLRDPKTGEEKTYLEGSAFDPLKLDPDDVMVEHDVDTIIFFDILGHRRLIDEPRDLTDAWVQSIIAPLTRLAENSVTAFKSKRAQHARDRFLTQMDRIMDLAESDPEAFQKQRKQVRNDKELYELVDLLGSADVDLAAFDNRAQAYLDLKPDPELAEFVGLALTDYRAFVLKREAFLKKREKALGGKSVCRKTHSSRSELLRMPFRRHIPEEHWPNVLDWSHSNMSMLFDIGYETGKSFVANHRERLESSMGKTLAGEPELASV</sequence>
<evidence type="ECO:0000259" key="2">
    <source>
        <dbReference type="Pfam" id="PF01734"/>
    </source>
</evidence>
<protein>
    <submittedName>
        <fullName evidence="3">Putative acylesterase/phospholipase RssA</fullName>
    </submittedName>
</protein>
<evidence type="ECO:0000313" key="4">
    <source>
        <dbReference type="Proteomes" id="UP000236959"/>
    </source>
</evidence>
<dbReference type="GO" id="GO:0006629">
    <property type="term" value="P:lipid metabolic process"/>
    <property type="evidence" value="ECO:0007669"/>
    <property type="project" value="UniProtKB-KW"/>
</dbReference>
<keyword evidence="4" id="KW-1185">Reference proteome</keyword>
<accession>A0A2S3UUT3</accession>